<evidence type="ECO:0000313" key="2">
    <source>
        <dbReference type="Proteomes" id="UP001501725"/>
    </source>
</evidence>
<reference evidence="2" key="1">
    <citation type="journal article" date="2019" name="Int. J. Syst. Evol. Microbiol.">
        <title>The Global Catalogue of Microorganisms (GCM) 10K type strain sequencing project: providing services to taxonomists for standard genome sequencing and annotation.</title>
        <authorList>
            <consortium name="The Broad Institute Genomics Platform"/>
            <consortium name="The Broad Institute Genome Sequencing Center for Infectious Disease"/>
            <person name="Wu L."/>
            <person name="Ma J."/>
        </authorList>
    </citation>
    <scope>NUCLEOTIDE SEQUENCE [LARGE SCALE GENOMIC DNA]</scope>
    <source>
        <strain evidence="2">JCM 17919</strain>
    </source>
</reference>
<accession>A0ABP8HN79</accession>
<dbReference type="Proteomes" id="UP001501725">
    <property type="component" value="Unassembled WGS sequence"/>
</dbReference>
<dbReference type="RefSeq" id="WP_345257621.1">
    <property type="nucleotide sequence ID" value="NZ_BAABGY010000015.1"/>
</dbReference>
<sequence length="85" mass="9437">MAQIFTLDFSYQGINHSAVVSVRSVGPDQSVHVQLGDDALGHLVPEGELSFRLSNATRRPMAAPRPGYNELEHLLRTAVLQRLRQ</sequence>
<dbReference type="EMBL" id="BAABGY010000015">
    <property type="protein sequence ID" value="GAA4341248.1"/>
    <property type="molecule type" value="Genomic_DNA"/>
</dbReference>
<protein>
    <submittedName>
        <fullName evidence="1">Uncharacterized protein</fullName>
    </submittedName>
</protein>
<organism evidence="1 2">
    <name type="scientific">Flaviaesturariibacter amylovorans</name>
    <dbReference type="NCBI Taxonomy" id="1084520"/>
    <lineage>
        <taxon>Bacteria</taxon>
        <taxon>Pseudomonadati</taxon>
        <taxon>Bacteroidota</taxon>
        <taxon>Chitinophagia</taxon>
        <taxon>Chitinophagales</taxon>
        <taxon>Chitinophagaceae</taxon>
        <taxon>Flaviaestuariibacter</taxon>
    </lineage>
</organism>
<name>A0ABP8HN79_9BACT</name>
<gene>
    <name evidence="1" type="ORF">GCM10023184_39480</name>
</gene>
<proteinExistence type="predicted"/>
<comment type="caution">
    <text evidence="1">The sequence shown here is derived from an EMBL/GenBank/DDBJ whole genome shotgun (WGS) entry which is preliminary data.</text>
</comment>
<keyword evidence="2" id="KW-1185">Reference proteome</keyword>
<evidence type="ECO:0000313" key="1">
    <source>
        <dbReference type="EMBL" id="GAA4341248.1"/>
    </source>
</evidence>